<accession>A0A2S0WWS0</accession>
<dbReference type="KEGG" id="agm:DCE93_08685"/>
<dbReference type="RefSeq" id="WP_108595539.1">
    <property type="nucleotide sequence ID" value="NZ_CP028913.1"/>
</dbReference>
<keyword evidence="2" id="KW-1185">Reference proteome</keyword>
<protein>
    <submittedName>
        <fullName evidence="1">Uncharacterized protein</fullName>
    </submittedName>
</protein>
<proteinExistence type="predicted"/>
<name>A0A2S0WWS0_9MICO</name>
<dbReference type="OrthoDB" id="5120845at2"/>
<evidence type="ECO:0000313" key="2">
    <source>
        <dbReference type="Proteomes" id="UP000244729"/>
    </source>
</evidence>
<dbReference type="Proteomes" id="UP000244729">
    <property type="component" value="Chromosome"/>
</dbReference>
<reference evidence="1 2" key="1">
    <citation type="submission" date="2018-04" db="EMBL/GenBank/DDBJ databases">
        <authorList>
            <person name="Li J."/>
        </authorList>
    </citation>
    <scope>NUCLEOTIDE SEQUENCE [LARGE SCALE GENOMIC DNA]</scope>
    <source>
        <strain evidence="2">30A</strain>
    </source>
</reference>
<dbReference type="EMBL" id="CP028913">
    <property type="protein sequence ID" value="AWB95730.1"/>
    <property type="molecule type" value="Genomic_DNA"/>
</dbReference>
<dbReference type="AlphaFoldDB" id="A0A2S0WWS0"/>
<gene>
    <name evidence="1" type="ORF">DCE93_08685</name>
</gene>
<sequence length="85" mass="9504">MSTDTTGAQYVAEFLDGPLEGEFEQRILVGGKPEQRVGMVAAVDGLESLFWYDAVDKREINGQMRVQFRFDADDSDPVEADDEND</sequence>
<organism evidence="1 2">
    <name type="scientific">Agromyces badenianii</name>
    <dbReference type="NCBI Taxonomy" id="2080742"/>
    <lineage>
        <taxon>Bacteria</taxon>
        <taxon>Bacillati</taxon>
        <taxon>Actinomycetota</taxon>
        <taxon>Actinomycetes</taxon>
        <taxon>Micrococcales</taxon>
        <taxon>Microbacteriaceae</taxon>
        <taxon>Agromyces</taxon>
    </lineage>
</organism>
<evidence type="ECO:0000313" key="1">
    <source>
        <dbReference type="EMBL" id="AWB95730.1"/>
    </source>
</evidence>